<gene>
    <name evidence="2" type="ORF">RM780_21440</name>
</gene>
<dbReference type="EMBL" id="JAVREN010000039">
    <property type="protein sequence ID" value="MDT0309502.1"/>
    <property type="molecule type" value="Genomic_DNA"/>
</dbReference>
<evidence type="ECO:0000256" key="1">
    <source>
        <dbReference type="SAM" id="MobiDB-lite"/>
    </source>
</evidence>
<keyword evidence="3" id="KW-1185">Reference proteome</keyword>
<evidence type="ECO:0000313" key="2">
    <source>
        <dbReference type="EMBL" id="MDT0309502.1"/>
    </source>
</evidence>
<dbReference type="Proteomes" id="UP001183388">
    <property type="component" value="Unassembled WGS sequence"/>
</dbReference>
<dbReference type="Gene3D" id="3.40.190.10">
    <property type="entry name" value="Periplasmic binding protein-like II"/>
    <property type="match status" value="1"/>
</dbReference>
<evidence type="ECO:0000313" key="3">
    <source>
        <dbReference type="Proteomes" id="UP001183388"/>
    </source>
</evidence>
<organism evidence="2 3">
    <name type="scientific">Streptomyces boetiae</name>
    <dbReference type="NCBI Taxonomy" id="3075541"/>
    <lineage>
        <taxon>Bacteria</taxon>
        <taxon>Bacillati</taxon>
        <taxon>Actinomycetota</taxon>
        <taxon>Actinomycetes</taxon>
        <taxon>Kitasatosporales</taxon>
        <taxon>Streptomycetaceae</taxon>
        <taxon>Streptomyces</taxon>
    </lineage>
</organism>
<sequence length="278" mass="30165">MISAFRGGNVAIWQQGIWQVSSFAAYAPDFRYGLFRLPTPPGGEYTTTLGGWSFCANAQGRNPEAAAEFCAWALGSAEQDSVDRMVAWCTEAKSDIAPRATALELGSERGGYDFWAMRRFRDEIAPAGRSEPRYPPVVYKAISDAIQGVMLAGHGVESATERAAQSIDAYIRSYEGASLRLAAGGHQRRGPDRGPARHLVLHDAVRLELELHPGRGHRRRHPDAGPLLRLPAADRRVRQDVRPQVEVPDPHATQGANLPWHASACCPSPTAATSSTGT</sequence>
<feature type="region of interest" description="Disordered" evidence="1">
    <location>
        <begin position="247"/>
        <end position="278"/>
    </location>
</feature>
<accession>A0ABU2LDZ3</accession>
<protein>
    <submittedName>
        <fullName evidence="2">Extracellular solute-binding protein</fullName>
    </submittedName>
</protein>
<feature type="compositionally biased region" description="Low complexity" evidence="1">
    <location>
        <begin position="262"/>
        <end position="278"/>
    </location>
</feature>
<proteinExistence type="predicted"/>
<dbReference type="SUPFAM" id="SSF53850">
    <property type="entry name" value="Periplasmic binding protein-like II"/>
    <property type="match status" value="1"/>
</dbReference>
<comment type="caution">
    <text evidence="2">The sequence shown here is derived from an EMBL/GenBank/DDBJ whole genome shotgun (WGS) entry which is preliminary data.</text>
</comment>
<dbReference type="RefSeq" id="WP_311632462.1">
    <property type="nucleotide sequence ID" value="NZ_JAVREN010000039.1"/>
</dbReference>
<name>A0ABU2LDZ3_9ACTN</name>
<reference evidence="3" key="1">
    <citation type="submission" date="2023-07" db="EMBL/GenBank/DDBJ databases">
        <title>30 novel species of actinomycetes from the DSMZ collection.</title>
        <authorList>
            <person name="Nouioui I."/>
        </authorList>
    </citation>
    <scope>NUCLEOTIDE SEQUENCE [LARGE SCALE GENOMIC DNA]</scope>
    <source>
        <strain evidence="3">DSM 44917</strain>
    </source>
</reference>